<sequence length="30" mass="3367">MGTPLKARQMSRVWSVCAAILESKLIARLH</sequence>
<reference evidence="1" key="1">
    <citation type="submission" date="2014-09" db="EMBL/GenBank/DDBJ databases">
        <authorList>
            <person name="Magalhaes I.L.F."/>
            <person name="Oliveira U."/>
            <person name="Santos F.R."/>
            <person name="Vidigal T.H.D.A."/>
            <person name="Brescovit A.D."/>
            <person name="Santos A.J."/>
        </authorList>
    </citation>
    <scope>NUCLEOTIDE SEQUENCE</scope>
    <source>
        <tissue evidence="1">Shoot tissue taken approximately 20 cm above the soil surface</tissue>
    </source>
</reference>
<organism evidence="1">
    <name type="scientific">Arundo donax</name>
    <name type="common">Giant reed</name>
    <name type="synonym">Donax arundinaceus</name>
    <dbReference type="NCBI Taxonomy" id="35708"/>
    <lineage>
        <taxon>Eukaryota</taxon>
        <taxon>Viridiplantae</taxon>
        <taxon>Streptophyta</taxon>
        <taxon>Embryophyta</taxon>
        <taxon>Tracheophyta</taxon>
        <taxon>Spermatophyta</taxon>
        <taxon>Magnoliopsida</taxon>
        <taxon>Liliopsida</taxon>
        <taxon>Poales</taxon>
        <taxon>Poaceae</taxon>
        <taxon>PACMAD clade</taxon>
        <taxon>Arundinoideae</taxon>
        <taxon>Arundineae</taxon>
        <taxon>Arundo</taxon>
    </lineage>
</organism>
<evidence type="ECO:0000313" key="1">
    <source>
        <dbReference type="EMBL" id="JAE13752.1"/>
    </source>
</evidence>
<dbReference type="EMBL" id="GBRH01184144">
    <property type="protein sequence ID" value="JAE13752.1"/>
    <property type="molecule type" value="Transcribed_RNA"/>
</dbReference>
<proteinExistence type="predicted"/>
<dbReference type="AlphaFoldDB" id="A0A0A9FN93"/>
<protein>
    <submittedName>
        <fullName evidence="1">Uncharacterized protein</fullName>
    </submittedName>
</protein>
<reference evidence="1" key="2">
    <citation type="journal article" date="2015" name="Data Brief">
        <title>Shoot transcriptome of the giant reed, Arundo donax.</title>
        <authorList>
            <person name="Barrero R.A."/>
            <person name="Guerrero F.D."/>
            <person name="Moolhuijzen P."/>
            <person name="Goolsby J.A."/>
            <person name="Tidwell J."/>
            <person name="Bellgard S.E."/>
            <person name="Bellgard M.I."/>
        </authorList>
    </citation>
    <scope>NUCLEOTIDE SEQUENCE</scope>
    <source>
        <tissue evidence="1">Shoot tissue taken approximately 20 cm above the soil surface</tissue>
    </source>
</reference>
<name>A0A0A9FN93_ARUDO</name>
<accession>A0A0A9FN93</accession>